<name>A0A8X6S0U6_TRICX</name>
<organism evidence="1 2">
    <name type="scientific">Trichonephila clavipes</name>
    <name type="common">Golden silk orbweaver</name>
    <name type="synonym">Nephila clavipes</name>
    <dbReference type="NCBI Taxonomy" id="2585209"/>
    <lineage>
        <taxon>Eukaryota</taxon>
        <taxon>Metazoa</taxon>
        <taxon>Ecdysozoa</taxon>
        <taxon>Arthropoda</taxon>
        <taxon>Chelicerata</taxon>
        <taxon>Arachnida</taxon>
        <taxon>Araneae</taxon>
        <taxon>Araneomorphae</taxon>
        <taxon>Entelegynae</taxon>
        <taxon>Araneoidea</taxon>
        <taxon>Nephilidae</taxon>
        <taxon>Trichonephila</taxon>
    </lineage>
</organism>
<evidence type="ECO:0000313" key="2">
    <source>
        <dbReference type="Proteomes" id="UP000887159"/>
    </source>
</evidence>
<dbReference type="Proteomes" id="UP000887159">
    <property type="component" value="Unassembled WGS sequence"/>
</dbReference>
<accession>A0A8X6S0U6</accession>
<proteinExistence type="predicted"/>
<keyword evidence="2" id="KW-1185">Reference proteome</keyword>
<comment type="caution">
    <text evidence="1">The sequence shown here is derived from an EMBL/GenBank/DDBJ whole genome shotgun (WGS) entry which is preliminary data.</text>
</comment>
<protein>
    <submittedName>
        <fullName evidence="1">Uncharacterized protein</fullName>
    </submittedName>
</protein>
<dbReference type="EMBL" id="BMAU01021245">
    <property type="protein sequence ID" value="GFY04769.1"/>
    <property type="molecule type" value="Genomic_DNA"/>
</dbReference>
<dbReference type="AlphaFoldDB" id="A0A8X6S0U6"/>
<sequence>MEAERYNSETCQSGDHGRKLVIGGVAAESNPGPLETLYVEGLIPIILVEAQISRFGEDGKLDERSAD</sequence>
<gene>
    <name evidence="1" type="ORF">TNCV_420231</name>
</gene>
<reference evidence="1" key="1">
    <citation type="submission" date="2020-08" db="EMBL/GenBank/DDBJ databases">
        <title>Multicomponent nature underlies the extraordinary mechanical properties of spider dragline silk.</title>
        <authorList>
            <person name="Kono N."/>
            <person name="Nakamura H."/>
            <person name="Mori M."/>
            <person name="Yoshida Y."/>
            <person name="Ohtoshi R."/>
            <person name="Malay A.D."/>
            <person name="Moran D.A.P."/>
            <person name="Tomita M."/>
            <person name="Numata K."/>
            <person name="Arakawa K."/>
        </authorList>
    </citation>
    <scope>NUCLEOTIDE SEQUENCE</scope>
</reference>
<evidence type="ECO:0000313" key="1">
    <source>
        <dbReference type="EMBL" id="GFY04769.1"/>
    </source>
</evidence>